<sequence>MSLEVYERHYGSLTSDISNESVVSGKSATAVLSGEEEKLHYIPIRILGKGAFGEATLYRRTEDNSLVVWKEVDLNNLSDKKRRDVMNEISILSILHHNNIIAYFNHFIDKNTLLIELEYCNGGNLYDKIIQQKGQRFTEEVVIWYLYQIASAVANIHKAGILHRDIKTLNIFLTKTNLIKLGDYGLAKKLDSVDSMAETCVGTPYYMSPELCQGVKYNFKSDIWAMGCVLFEMLTLTRTFDATNPLNLCVKIVQGNWTMEANSDMYSSDLIQLVYKCLDQDPEKRPTANQILDEPIILCIRQSLEDRVALLNSAIKKPK</sequence>
<dbReference type="FunFam" id="3.30.200.20:FF:000097">
    <property type="entry name" value="Probable serine/threonine-protein kinase nek1"/>
    <property type="match status" value="1"/>
</dbReference>
<comment type="similarity">
    <text evidence="1">Belongs to the protein kinase superfamily. NEK Ser/Thr protein kinase family. NIMA subfamily.</text>
</comment>
<dbReference type="PROSITE" id="PS00108">
    <property type="entry name" value="PROTEIN_KINASE_ST"/>
    <property type="match status" value="1"/>
</dbReference>
<evidence type="ECO:0000256" key="1">
    <source>
        <dbReference type="ARBA" id="ARBA00010886"/>
    </source>
</evidence>
<dbReference type="PANTHER" id="PTHR44535">
    <property type="entry name" value="PROTEIN CBG16200"/>
    <property type="match status" value="1"/>
</dbReference>
<dbReference type="RefSeq" id="XP_042562735.1">
    <property type="nucleotide sequence ID" value="XM_042706801.1"/>
</dbReference>
<dbReference type="GeneID" id="122132044"/>
<dbReference type="CDD" id="cd08221">
    <property type="entry name" value="STKc_Nek9"/>
    <property type="match status" value="1"/>
</dbReference>
<dbReference type="GO" id="GO:0004674">
    <property type="term" value="F:protein serine/threonine kinase activity"/>
    <property type="evidence" value="ECO:0007669"/>
    <property type="project" value="UniProtKB-KW"/>
</dbReference>
<organism evidence="8 9">
    <name type="scientific">Clupea harengus</name>
    <name type="common">Atlantic herring</name>
    <dbReference type="NCBI Taxonomy" id="7950"/>
    <lineage>
        <taxon>Eukaryota</taxon>
        <taxon>Metazoa</taxon>
        <taxon>Chordata</taxon>
        <taxon>Craniata</taxon>
        <taxon>Vertebrata</taxon>
        <taxon>Euteleostomi</taxon>
        <taxon>Actinopterygii</taxon>
        <taxon>Neopterygii</taxon>
        <taxon>Teleostei</taxon>
        <taxon>Clupei</taxon>
        <taxon>Clupeiformes</taxon>
        <taxon>Clupeoidei</taxon>
        <taxon>Clupeidae</taxon>
        <taxon>Clupea</taxon>
    </lineage>
</organism>
<dbReference type="AlphaFoldDB" id="A0A8M1KLV2"/>
<keyword evidence="8" id="KW-1185">Reference proteome</keyword>
<keyword evidence="2" id="KW-0723">Serine/threonine-protein kinase</keyword>
<keyword evidence="5" id="KW-0418">Kinase</keyword>
<dbReference type="PROSITE" id="PS50011">
    <property type="entry name" value="PROTEIN_KINASE_DOM"/>
    <property type="match status" value="1"/>
</dbReference>
<evidence type="ECO:0000256" key="3">
    <source>
        <dbReference type="ARBA" id="ARBA00022679"/>
    </source>
</evidence>
<dbReference type="Proteomes" id="UP000515152">
    <property type="component" value="Unplaced"/>
</dbReference>
<evidence type="ECO:0000313" key="9">
    <source>
        <dbReference type="RefSeq" id="XP_042562734.1"/>
    </source>
</evidence>
<feature type="domain" description="Protein kinase" evidence="7">
    <location>
        <begin position="41"/>
        <end position="297"/>
    </location>
</feature>
<dbReference type="GO" id="GO:0005524">
    <property type="term" value="F:ATP binding"/>
    <property type="evidence" value="ECO:0007669"/>
    <property type="project" value="UniProtKB-KW"/>
</dbReference>
<dbReference type="KEGG" id="char:122132044"/>
<keyword evidence="3" id="KW-0808">Transferase</keyword>
<protein>
    <submittedName>
        <fullName evidence="9 10">Serine/threonine-protein kinase Nek9-like</fullName>
    </submittedName>
</protein>
<dbReference type="InterPro" id="IPR008271">
    <property type="entry name" value="Ser/Thr_kinase_AS"/>
</dbReference>
<dbReference type="SMART" id="SM00220">
    <property type="entry name" value="S_TKc"/>
    <property type="match status" value="1"/>
</dbReference>
<proteinExistence type="inferred from homology"/>
<dbReference type="GO" id="GO:0005813">
    <property type="term" value="C:centrosome"/>
    <property type="evidence" value="ECO:0007669"/>
    <property type="project" value="TreeGrafter"/>
</dbReference>
<dbReference type="PANTHER" id="PTHR44535:SF1">
    <property type="entry name" value="SERINE_THREONINE-PROTEIN KINASE NEK9"/>
    <property type="match status" value="1"/>
</dbReference>
<dbReference type="InterPro" id="IPR042767">
    <property type="entry name" value="Nek9_STKc"/>
</dbReference>
<evidence type="ECO:0000313" key="10">
    <source>
        <dbReference type="RefSeq" id="XP_042562735.1"/>
    </source>
</evidence>
<evidence type="ECO:0000256" key="6">
    <source>
        <dbReference type="ARBA" id="ARBA00022840"/>
    </source>
</evidence>
<accession>A0A8M1KLV2</accession>
<dbReference type="FunFam" id="1.10.510.10:FF:000602">
    <property type="entry name" value="serine/threonine-protein kinase Nek9"/>
    <property type="match status" value="1"/>
</dbReference>
<dbReference type="OrthoDB" id="8068875at2759"/>
<dbReference type="InterPro" id="IPR000719">
    <property type="entry name" value="Prot_kinase_dom"/>
</dbReference>
<reference evidence="9 10" key="1">
    <citation type="submission" date="2025-04" db="UniProtKB">
        <authorList>
            <consortium name="RefSeq"/>
        </authorList>
    </citation>
    <scope>IDENTIFICATION</scope>
</reference>
<evidence type="ECO:0000256" key="4">
    <source>
        <dbReference type="ARBA" id="ARBA00022741"/>
    </source>
</evidence>
<dbReference type="RefSeq" id="XP_042562734.1">
    <property type="nucleotide sequence ID" value="XM_042706800.1"/>
</dbReference>
<evidence type="ECO:0000256" key="5">
    <source>
        <dbReference type="ARBA" id="ARBA00022777"/>
    </source>
</evidence>
<evidence type="ECO:0000256" key="2">
    <source>
        <dbReference type="ARBA" id="ARBA00022527"/>
    </source>
</evidence>
<dbReference type="GO" id="GO:0019901">
    <property type="term" value="F:protein kinase binding"/>
    <property type="evidence" value="ECO:0007669"/>
    <property type="project" value="TreeGrafter"/>
</dbReference>
<keyword evidence="6" id="KW-0067">ATP-binding</keyword>
<dbReference type="Pfam" id="PF00069">
    <property type="entry name" value="Pkinase"/>
    <property type="match status" value="1"/>
</dbReference>
<evidence type="ECO:0000259" key="7">
    <source>
        <dbReference type="PROSITE" id="PS50011"/>
    </source>
</evidence>
<evidence type="ECO:0000313" key="8">
    <source>
        <dbReference type="Proteomes" id="UP000515152"/>
    </source>
</evidence>
<dbReference type="InterPro" id="IPR051997">
    <property type="entry name" value="STK_NEK"/>
</dbReference>
<name>A0A8M1KLV2_CLUHA</name>
<keyword evidence="4" id="KW-0547">Nucleotide-binding</keyword>
<gene>
    <name evidence="9 10" type="primary">LOC122132044</name>
</gene>